<reference evidence="2 3" key="1">
    <citation type="journal article" date="2024" name="Nat. Commun.">
        <title>Phylogenomics reveals the evolutionary origins of lichenization in chlorophyte algae.</title>
        <authorList>
            <person name="Puginier C."/>
            <person name="Libourel C."/>
            <person name="Otte J."/>
            <person name="Skaloud P."/>
            <person name="Haon M."/>
            <person name="Grisel S."/>
            <person name="Petersen M."/>
            <person name="Berrin J.G."/>
            <person name="Delaux P.M."/>
            <person name="Dal Grande F."/>
            <person name="Keller J."/>
        </authorList>
    </citation>
    <scope>NUCLEOTIDE SEQUENCE [LARGE SCALE GENOMIC DNA]</scope>
    <source>
        <strain evidence="2 3">SAG 2523</strain>
    </source>
</reference>
<name>A0AAW1STL0_9CHLO</name>
<proteinExistence type="predicted"/>
<keyword evidence="3" id="KW-1185">Reference proteome</keyword>
<feature type="region of interest" description="Disordered" evidence="1">
    <location>
        <begin position="1"/>
        <end position="46"/>
    </location>
</feature>
<evidence type="ECO:0000256" key="1">
    <source>
        <dbReference type="SAM" id="MobiDB-lite"/>
    </source>
</evidence>
<dbReference type="EMBL" id="JALJOV010000884">
    <property type="protein sequence ID" value="KAK9859344.1"/>
    <property type="molecule type" value="Genomic_DNA"/>
</dbReference>
<dbReference type="AlphaFoldDB" id="A0AAW1STL0"/>
<gene>
    <name evidence="2" type="ORF">WJX84_006739</name>
</gene>
<dbReference type="Proteomes" id="UP001485043">
    <property type="component" value="Unassembled WGS sequence"/>
</dbReference>
<sequence length="101" mass="10830">MQNMHGRVQAVISSRAVPSREKGGFCSRAGGRKGGGASQAGKWDKRSSTWVVHIWLRNDSVDPPVYLQVPAVLDTGAENAIVSDKARCSKTPAGRGRSRDP</sequence>
<organism evidence="2 3">
    <name type="scientific">Apatococcus fuscideae</name>
    <dbReference type="NCBI Taxonomy" id="2026836"/>
    <lineage>
        <taxon>Eukaryota</taxon>
        <taxon>Viridiplantae</taxon>
        <taxon>Chlorophyta</taxon>
        <taxon>core chlorophytes</taxon>
        <taxon>Trebouxiophyceae</taxon>
        <taxon>Chlorellales</taxon>
        <taxon>Chlorellaceae</taxon>
        <taxon>Apatococcus</taxon>
    </lineage>
</organism>
<comment type="caution">
    <text evidence="2">The sequence shown here is derived from an EMBL/GenBank/DDBJ whole genome shotgun (WGS) entry which is preliminary data.</text>
</comment>
<evidence type="ECO:0000313" key="3">
    <source>
        <dbReference type="Proteomes" id="UP001485043"/>
    </source>
</evidence>
<accession>A0AAW1STL0</accession>
<evidence type="ECO:0008006" key="4">
    <source>
        <dbReference type="Google" id="ProtNLM"/>
    </source>
</evidence>
<evidence type="ECO:0000313" key="2">
    <source>
        <dbReference type="EMBL" id="KAK9859344.1"/>
    </source>
</evidence>
<protein>
    <recommendedName>
        <fullName evidence="4">Peptidase A2 domain-containing protein</fullName>
    </recommendedName>
</protein>